<dbReference type="GO" id="GO:0046872">
    <property type="term" value="F:metal ion binding"/>
    <property type="evidence" value="ECO:0007669"/>
    <property type="project" value="UniProtKB-KW"/>
</dbReference>
<reference evidence="8 9" key="1">
    <citation type="submission" date="2018-09" db="EMBL/GenBank/DDBJ databases">
        <authorList>
            <consortium name="Pathogen Informatics"/>
        </authorList>
    </citation>
    <scope>NUCLEOTIDE SEQUENCE [LARGE SCALE GENOMIC DNA]</scope>
    <source>
        <strain evidence="8 9">OH-22767</strain>
    </source>
</reference>
<dbReference type="InterPro" id="IPR015797">
    <property type="entry name" value="NUDIX_hydrolase-like_dom_sf"/>
</dbReference>
<evidence type="ECO:0000256" key="6">
    <source>
        <dbReference type="ARBA" id="ARBA00023211"/>
    </source>
</evidence>
<dbReference type="Proteomes" id="UP000262142">
    <property type="component" value="Unassembled WGS sequence"/>
</dbReference>
<comment type="cofactor">
    <cofactor evidence="2">
        <name>Mg(2+)</name>
        <dbReference type="ChEBI" id="CHEBI:18420"/>
    </cofactor>
</comment>
<dbReference type="GO" id="GO:0010945">
    <property type="term" value="F:coenzyme A diphosphatase activity"/>
    <property type="evidence" value="ECO:0007669"/>
    <property type="project" value="InterPro"/>
</dbReference>
<dbReference type="Pfam" id="PF00293">
    <property type="entry name" value="NUDIX"/>
    <property type="match status" value="1"/>
</dbReference>
<dbReference type="PANTHER" id="PTHR12992">
    <property type="entry name" value="NUDIX HYDROLASE"/>
    <property type="match status" value="1"/>
</dbReference>
<dbReference type="Gene3D" id="3.90.79.10">
    <property type="entry name" value="Nucleoside Triphosphate Pyrophosphohydrolase"/>
    <property type="match status" value="1"/>
</dbReference>
<dbReference type="AlphaFoldDB" id="A0A383TXE6"/>
<dbReference type="RefSeq" id="WP_119057476.1">
    <property type="nucleotide sequence ID" value="NZ_UNSC01000001.1"/>
</dbReference>
<dbReference type="PANTHER" id="PTHR12992:SF11">
    <property type="entry name" value="MITOCHONDRIAL COENZYME A DIPHOSPHATASE NUDT8"/>
    <property type="match status" value="1"/>
</dbReference>
<keyword evidence="6" id="KW-0464">Manganese</keyword>
<sequence length="221" mass="25184">MMWSDLNLQTLQSKLNFQKIPGWKAQQVMAPPYRQNLVDEARFNTQKSKIAAVLIILYEKNGEIFFPVIHRNTYPGVHSNQVGFPGGKVEKSDENLEQTAIRESFEEIGAKPEAIEIWGELSELFIPPSNFIVHPFVGSYKLNPNFIPCDKEVKDIIPLSLKEFILNPPLQNYIVNVKGKAHKVPGFSLNQNLNVWGATAMMLNEFLEFIRISLNLNSEIE</sequence>
<gene>
    <name evidence="8" type="ORF">SAMEA104719789_00552</name>
</gene>
<dbReference type="CDD" id="cd03426">
    <property type="entry name" value="NUDIX_CoAse_Nudt7"/>
    <property type="match status" value="1"/>
</dbReference>
<organism evidence="8 9">
    <name type="scientific">Candidatus Ornithobacterium hominis</name>
    <dbReference type="NCBI Taxonomy" id="2497989"/>
    <lineage>
        <taxon>Bacteria</taxon>
        <taxon>Pseudomonadati</taxon>
        <taxon>Bacteroidota</taxon>
        <taxon>Flavobacteriia</taxon>
        <taxon>Flavobacteriales</taxon>
        <taxon>Weeksellaceae</taxon>
        <taxon>Ornithobacterium</taxon>
    </lineage>
</organism>
<dbReference type="EMBL" id="UNSC01000001">
    <property type="protein sequence ID" value="SZD71453.1"/>
    <property type="molecule type" value="Genomic_DNA"/>
</dbReference>
<proteinExistence type="predicted"/>
<dbReference type="OrthoDB" id="9802805at2"/>
<evidence type="ECO:0000256" key="1">
    <source>
        <dbReference type="ARBA" id="ARBA00001936"/>
    </source>
</evidence>
<dbReference type="InterPro" id="IPR000086">
    <property type="entry name" value="NUDIX_hydrolase_dom"/>
</dbReference>
<evidence type="ECO:0000256" key="4">
    <source>
        <dbReference type="ARBA" id="ARBA00022801"/>
    </source>
</evidence>
<evidence type="ECO:0000259" key="7">
    <source>
        <dbReference type="PROSITE" id="PS51462"/>
    </source>
</evidence>
<keyword evidence="5" id="KW-0460">Magnesium</keyword>
<evidence type="ECO:0000256" key="5">
    <source>
        <dbReference type="ARBA" id="ARBA00022842"/>
    </source>
</evidence>
<dbReference type="PROSITE" id="PS51462">
    <property type="entry name" value="NUDIX"/>
    <property type="match status" value="1"/>
</dbReference>
<evidence type="ECO:0000256" key="2">
    <source>
        <dbReference type="ARBA" id="ARBA00001946"/>
    </source>
</evidence>
<name>A0A383TXE6_9FLAO</name>
<dbReference type="SUPFAM" id="SSF55811">
    <property type="entry name" value="Nudix"/>
    <property type="match status" value="1"/>
</dbReference>
<feature type="domain" description="Nudix hydrolase" evidence="7">
    <location>
        <begin position="48"/>
        <end position="183"/>
    </location>
</feature>
<dbReference type="InterPro" id="IPR045121">
    <property type="entry name" value="CoAse"/>
</dbReference>
<protein>
    <submittedName>
        <fullName evidence="8">Putative NUDIX hydrolase</fullName>
    </submittedName>
</protein>
<accession>A0A383TXE6</accession>
<evidence type="ECO:0000256" key="3">
    <source>
        <dbReference type="ARBA" id="ARBA00022723"/>
    </source>
</evidence>
<keyword evidence="9" id="KW-1185">Reference proteome</keyword>
<evidence type="ECO:0000313" key="8">
    <source>
        <dbReference type="EMBL" id="SZD71453.1"/>
    </source>
</evidence>
<keyword evidence="4 8" id="KW-0378">Hydrolase</keyword>
<comment type="cofactor">
    <cofactor evidence="1">
        <name>Mn(2+)</name>
        <dbReference type="ChEBI" id="CHEBI:29035"/>
    </cofactor>
</comment>
<evidence type="ECO:0000313" key="9">
    <source>
        <dbReference type="Proteomes" id="UP000262142"/>
    </source>
</evidence>
<keyword evidence="3" id="KW-0479">Metal-binding</keyword>